<comment type="subunit">
    <text evidence="11">The system is composed of three essential subunits: KdpA, KdpB and KdpC.</text>
</comment>
<keyword evidence="7 11" id="KW-0630">Potassium</keyword>
<dbReference type="AlphaFoldDB" id="A0A542E410"/>
<accession>A0A542E410</accession>
<dbReference type="Pfam" id="PF02669">
    <property type="entry name" value="KdpC"/>
    <property type="match status" value="1"/>
</dbReference>
<keyword evidence="6 11" id="KW-0067">ATP-binding</keyword>
<dbReference type="Proteomes" id="UP000317893">
    <property type="component" value="Unassembled WGS sequence"/>
</dbReference>
<keyword evidence="3 11" id="KW-0633">Potassium transport</keyword>
<keyword evidence="9 11" id="KW-0406">Ion transport</keyword>
<comment type="caution">
    <text evidence="13">The sequence shown here is derived from an EMBL/GenBank/DDBJ whole genome shotgun (WGS) entry which is preliminary data.</text>
</comment>
<comment type="function">
    <text evidence="11">Part of the high-affinity ATP-driven potassium transport (or Kdp) system, which catalyzes the hydrolysis of ATP coupled with the electrogenic transport of potassium into the cytoplasm. This subunit acts as a catalytic chaperone that increases the ATP-binding affinity of the ATP-hydrolyzing subunit KdpB by the formation of a transient KdpB/KdpC/ATP ternary complex.</text>
</comment>
<dbReference type="EMBL" id="VFMN01000001">
    <property type="protein sequence ID" value="TQJ10055.1"/>
    <property type="molecule type" value="Genomic_DNA"/>
</dbReference>
<dbReference type="GO" id="GO:0005886">
    <property type="term" value="C:plasma membrane"/>
    <property type="evidence" value="ECO:0007669"/>
    <property type="project" value="UniProtKB-SubCell"/>
</dbReference>
<keyword evidence="5 11" id="KW-0547">Nucleotide-binding</keyword>
<evidence type="ECO:0000256" key="2">
    <source>
        <dbReference type="ARBA" id="ARBA00022475"/>
    </source>
</evidence>
<evidence type="ECO:0000256" key="7">
    <source>
        <dbReference type="ARBA" id="ARBA00022958"/>
    </source>
</evidence>
<dbReference type="PANTHER" id="PTHR30042:SF2">
    <property type="entry name" value="POTASSIUM-TRANSPORTING ATPASE KDPC SUBUNIT"/>
    <property type="match status" value="1"/>
</dbReference>
<evidence type="ECO:0000256" key="11">
    <source>
        <dbReference type="HAMAP-Rule" id="MF_00276"/>
    </source>
</evidence>
<dbReference type="OrthoDB" id="9788285at2"/>
<evidence type="ECO:0000256" key="3">
    <source>
        <dbReference type="ARBA" id="ARBA00022538"/>
    </source>
</evidence>
<evidence type="ECO:0000256" key="9">
    <source>
        <dbReference type="ARBA" id="ARBA00023065"/>
    </source>
</evidence>
<evidence type="ECO:0000256" key="10">
    <source>
        <dbReference type="ARBA" id="ARBA00023136"/>
    </source>
</evidence>
<keyword evidence="4 11" id="KW-0812">Transmembrane</keyword>
<evidence type="ECO:0000256" key="12">
    <source>
        <dbReference type="SAM" id="MobiDB-lite"/>
    </source>
</evidence>
<keyword evidence="10 11" id="KW-0472">Membrane</keyword>
<proteinExistence type="inferred from homology"/>
<comment type="subcellular location">
    <subcellularLocation>
        <location evidence="11">Cell membrane</location>
        <topology evidence="11">Single-pass membrane protein</topology>
    </subcellularLocation>
</comment>
<evidence type="ECO:0000256" key="8">
    <source>
        <dbReference type="ARBA" id="ARBA00022989"/>
    </source>
</evidence>
<dbReference type="PIRSF" id="PIRSF001296">
    <property type="entry name" value="K_ATPase_KdpC"/>
    <property type="match status" value="1"/>
</dbReference>
<dbReference type="GO" id="GO:0008556">
    <property type="term" value="F:P-type potassium transmembrane transporter activity"/>
    <property type="evidence" value="ECO:0007669"/>
    <property type="project" value="InterPro"/>
</dbReference>
<evidence type="ECO:0000256" key="6">
    <source>
        <dbReference type="ARBA" id="ARBA00022840"/>
    </source>
</evidence>
<keyword evidence="8 11" id="KW-1133">Transmembrane helix</keyword>
<evidence type="ECO:0000256" key="4">
    <source>
        <dbReference type="ARBA" id="ARBA00022692"/>
    </source>
</evidence>
<gene>
    <name evidence="11" type="primary">kdpC</name>
    <name evidence="13" type="ORF">FB458_3173</name>
</gene>
<keyword evidence="2 11" id="KW-1003">Cell membrane</keyword>
<dbReference type="RefSeq" id="WP_141849330.1">
    <property type="nucleotide sequence ID" value="NZ_BAAAPR010000001.1"/>
</dbReference>
<evidence type="ECO:0000313" key="14">
    <source>
        <dbReference type="Proteomes" id="UP000317893"/>
    </source>
</evidence>
<feature type="transmembrane region" description="Helical" evidence="11">
    <location>
        <begin position="12"/>
        <end position="33"/>
    </location>
</feature>
<keyword evidence="1 11" id="KW-0813">Transport</keyword>
<dbReference type="HAMAP" id="MF_00276">
    <property type="entry name" value="KdpC"/>
    <property type="match status" value="1"/>
</dbReference>
<dbReference type="InterPro" id="IPR003820">
    <property type="entry name" value="KdpC"/>
</dbReference>
<comment type="similarity">
    <text evidence="11">Belongs to the KdpC family.</text>
</comment>
<evidence type="ECO:0000256" key="5">
    <source>
        <dbReference type="ARBA" id="ARBA00022741"/>
    </source>
</evidence>
<feature type="region of interest" description="Disordered" evidence="12">
    <location>
        <begin position="111"/>
        <end position="130"/>
    </location>
</feature>
<evidence type="ECO:0000313" key="13">
    <source>
        <dbReference type="EMBL" id="TQJ10055.1"/>
    </source>
</evidence>
<name>A0A542E410_9MICO</name>
<dbReference type="GO" id="GO:0005524">
    <property type="term" value="F:ATP binding"/>
    <property type="evidence" value="ECO:0007669"/>
    <property type="project" value="UniProtKB-UniRule"/>
</dbReference>
<evidence type="ECO:0000256" key="1">
    <source>
        <dbReference type="ARBA" id="ARBA00022448"/>
    </source>
</evidence>
<reference evidence="13 14" key="1">
    <citation type="submission" date="2019-06" db="EMBL/GenBank/DDBJ databases">
        <title>Sequencing the genomes of 1000 actinobacteria strains.</title>
        <authorList>
            <person name="Klenk H.-P."/>
        </authorList>
    </citation>
    <scope>NUCLEOTIDE SEQUENCE [LARGE SCALE GENOMIC DNA]</scope>
    <source>
        <strain evidence="13 14">DSM 18607</strain>
    </source>
</reference>
<dbReference type="NCBIfam" id="NF001454">
    <property type="entry name" value="PRK00315.1"/>
    <property type="match status" value="1"/>
</dbReference>
<keyword evidence="14" id="KW-1185">Reference proteome</keyword>
<dbReference type="NCBIfam" id="TIGR00681">
    <property type="entry name" value="kdpC"/>
    <property type="match status" value="1"/>
</dbReference>
<organism evidence="13 14">
    <name type="scientific">Lapillicoccus jejuensis</name>
    <dbReference type="NCBI Taxonomy" id="402171"/>
    <lineage>
        <taxon>Bacteria</taxon>
        <taxon>Bacillati</taxon>
        <taxon>Actinomycetota</taxon>
        <taxon>Actinomycetes</taxon>
        <taxon>Micrococcales</taxon>
        <taxon>Intrasporangiaceae</taxon>
        <taxon>Lapillicoccus</taxon>
    </lineage>
</organism>
<dbReference type="PANTHER" id="PTHR30042">
    <property type="entry name" value="POTASSIUM-TRANSPORTING ATPASE C CHAIN"/>
    <property type="match status" value="1"/>
</dbReference>
<protein>
    <recommendedName>
        <fullName evidence="11">Potassium-transporting ATPase KdpC subunit</fullName>
    </recommendedName>
    <alternativeName>
        <fullName evidence="11">ATP phosphohydrolase [potassium-transporting] C chain</fullName>
    </alternativeName>
    <alternativeName>
        <fullName evidence="11">Potassium-binding and translocating subunit C</fullName>
    </alternativeName>
    <alternativeName>
        <fullName evidence="11">Potassium-translocating ATPase C chain</fullName>
    </alternativeName>
</protein>
<sequence length="191" mass="19580">MILFTRQLGAGLRVLLALTVLTGVLYPLVVLGVGQGVAHDRANGSLLTRDGTVVASSSLGQAVPEADAAKWFQPRPSASDYAGDSSGGTNLGPSSLDLAKAVAEREAALKQAGATGTLPPDALTSSGSGLDPDISPAYAALQVQRVAQARGLSVSAVQQLVQEHTRGRILGFLGEPRVNTTELNLALSRLS</sequence>